<dbReference type="SUPFAM" id="SSF63748">
    <property type="entry name" value="Tudor/PWWP/MBT"/>
    <property type="match status" value="1"/>
</dbReference>
<protein>
    <recommendedName>
        <fullName evidence="1">PWWP domain-containing protein</fullName>
    </recommendedName>
</protein>
<dbReference type="OrthoDB" id="1908535at2759"/>
<dbReference type="Pfam" id="PF00855">
    <property type="entry name" value="PWWP"/>
    <property type="match status" value="1"/>
</dbReference>
<dbReference type="PANTHER" id="PTHR33697">
    <property type="entry name" value="T17B22.17 PROTEIN-RELATED"/>
    <property type="match status" value="1"/>
</dbReference>
<proteinExistence type="predicted"/>
<dbReference type="EMBL" id="LNRQ01000001">
    <property type="protein sequence ID" value="KZN11597.1"/>
    <property type="molecule type" value="Genomic_DNA"/>
</dbReference>
<dbReference type="KEGG" id="dcr:108192967"/>
<reference evidence="2" key="1">
    <citation type="journal article" date="2016" name="Nat. Genet.">
        <title>A high-quality carrot genome assembly provides new insights into carotenoid accumulation and asterid genome evolution.</title>
        <authorList>
            <person name="Iorizzo M."/>
            <person name="Ellison S."/>
            <person name="Senalik D."/>
            <person name="Zeng P."/>
            <person name="Satapoomin P."/>
            <person name="Huang J."/>
            <person name="Bowman M."/>
            <person name="Iovene M."/>
            <person name="Sanseverino W."/>
            <person name="Cavagnaro P."/>
            <person name="Yildiz M."/>
            <person name="Macko-Podgorni A."/>
            <person name="Moranska E."/>
            <person name="Grzebelus E."/>
            <person name="Grzebelus D."/>
            <person name="Ashrafi H."/>
            <person name="Zheng Z."/>
            <person name="Cheng S."/>
            <person name="Spooner D."/>
            <person name="Van Deynze A."/>
            <person name="Simon P."/>
        </authorList>
    </citation>
    <scope>NUCLEOTIDE SEQUENCE [LARGE SCALE GENOMIC DNA]</scope>
    <source>
        <tissue evidence="2">Leaf</tissue>
    </source>
</reference>
<feature type="domain" description="PWWP" evidence="1">
    <location>
        <begin position="6"/>
        <end position="60"/>
    </location>
</feature>
<dbReference type="Gramene" id="KZN11597">
    <property type="protein sequence ID" value="KZN11597"/>
    <property type="gene ID" value="DCAR_004253"/>
</dbReference>
<dbReference type="Gene3D" id="2.30.30.140">
    <property type="match status" value="1"/>
</dbReference>
<accession>A0A166IXI3</accession>
<sequence length="501" mass="56448">MKNLKAGSLVWVKRRNGSWWPGRIMGLDELSPSARLKSSSAKPVRLLGREYSSVDWYNLESGRIKAFRCNEFADFIKNAEGLKASPLKEHVKYAHRTDAIIHALELENKEPRRKRKMTDRKAEAVENKPVCRLKRSRCVYLPVGSRKNSECTSFHAQPLPRLVRMAGDPYQSSASENNYSSRSPDTYTFGEYAPNGRADETSKQLSGCCSGYPRTRRHKRHEELSDITRDDRILDDVEAPEKKIMLKLKHLNPYRDLPDGQRFIASGNAIQNDSNPFTVDDVKCPKRTGCSGKQSRKPIRDVYFSSQFEDGGLEISRRQTRSMSSTEPLIDIKLTVETRYEGASVPLVSLMSKVNRKSIIGYPVEVEKLKNGSTEIILPINDNAGNQILDTKGTLKLQSYPRTPACHRPATSLLTRSVQTTARRTSVSYFPAPSPPIKKEFQSLNVPSKKIHSRLVKRENNSLPGEMLQNLPAVVTCVPVKLIFSRLAAAVQLQPEANIHS</sequence>
<dbReference type="PROSITE" id="PS50812">
    <property type="entry name" value="PWWP"/>
    <property type="match status" value="1"/>
</dbReference>
<dbReference type="InterPro" id="IPR000313">
    <property type="entry name" value="PWWP_dom"/>
</dbReference>
<evidence type="ECO:0000259" key="1">
    <source>
        <dbReference type="PROSITE" id="PS50812"/>
    </source>
</evidence>
<dbReference type="AlphaFoldDB" id="A0A166IXI3"/>
<dbReference type="InterPro" id="IPR044679">
    <property type="entry name" value="PWWP2-like"/>
</dbReference>
<name>A0A166IXI3_DAUCS</name>
<dbReference type="OMA" id="WHNLETS"/>
<dbReference type="STRING" id="79200.A0A166IXI3"/>
<comment type="caution">
    <text evidence="2">The sequence shown here is derived from an EMBL/GenBank/DDBJ whole genome shotgun (WGS) entry which is preliminary data.</text>
</comment>
<dbReference type="CDD" id="cd05162">
    <property type="entry name" value="PWWP"/>
    <property type="match status" value="1"/>
</dbReference>
<gene>
    <name evidence="2" type="ORF">DCAR_004253</name>
</gene>
<organism evidence="2">
    <name type="scientific">Daucus carota subsp. sativus</name>
    <name type="common">Carrot</name>
    <dbReference type="NCBI Taxonomy" id="79200"/>
    <lineage>
        <taxon>Eukaryota</taxon>
        <taxon>Viridiplantae</taxon>
        <taxon>Streptophyta</taxon>
        <taxon>Embryophyta</taxon>
        <taxon>Tracheophyta</taxon>
        <taxon>Spermatophyta</taxon>
        <taxon>Magnoliopsida</taxon>
        <taxon>eudicotyledons</taxon>
        <taxon>Gunneridae</taxon>
        <taxon>Pentapetalae</taxon>
        <taxon>asterids</taxon>
        <taxon>campanulids</taxon>
        <taxon>Apiales</taxon>
        <taxon>Apiaceae</taxon>
        <taxon>Apioideae</taxon>
        <taxon>Scandiceae</taxon>
        <taxon>Daucinae</taxon>
        <taxon>Daucus</taxon>
        <taxon>Daucus sect. Daucus</taxon>
    </lineage>
</organism>
<evidence type="ECO:0000313" key="2">
    <source>
        <dbReference type="EMBL" id="KZN11597.1"/>
    </source>
</evidence>
<dbReference type="PANTHER" id="PTHR33697:SF2">
    <property type="entry name" value="T17B22.17 PROTEIN"/>
    <property type="match status" value="1"/>
</dbReference>